<dbReference type="AlphaFoldDB" id="A0A9D3MSV4"/>
<organism evidence="1 2">
    <name type="scientific">Anguilla anguilla</name>
    <name type="common">European freshwater eel</name>
    <name type="synonym">Muraena anguilla</name>
    <dbReference type="NCBI Taxonomy" id="7936"/>
    <lineage>
        <taxon>Eukaryota</taxon>
        <taxon>Metazoa</taxon>
        <taxon>Chordata</taxon>
        <taxon>Craniata</taxon>
        <taxon>Vertebrata</taxon>
        <taxon>Euteleostomi</taxon>
        <taxon>Actinopterygii</taxon>
        <taxon>Neopterygii</taxon>
        <taxon>Teleostei</taxon>
        <taxon>Anguilliformes</taxon>
        <taxon>Anguillidae</taxon>
        <taxon>Anguilla</taxon>
    </lineage>
</organism>
<dbReference type="Proteomes" id="UP001044222">
    <property type="component" value="Unassembled WGS sequence"/>
</dbReference>
<dbReference type="EMBL" id="JAFIRN010000003">
    <property type="protein sequence ID" value="KAG5853237.1"/>
    <property type="molecule type" value="Genomic_DNA"/>
</dbReference>
<evidence type="ECO:0000313" key="1">
    <source>
        <dbReference type="EMBL" id="KAG5853237.1"/>
    </source>
</evidence>
<sequence>MTDVAAGHGRALFKLLKSNQLGTGPKCISDERGCHAPVPNRSRWQRSALLPRGPRSKMAAVHLHADTFRNTTAGLTSRNVRCHSCQVSITPM</sequence>
<accession>A0A9D3MSV4</accession>
<protein>
    <submittedName>
        <fullName evidence="1">Uncharacterized protein</fullName>
    </submittedName>
</protein>
<name>A0A9D3MSV4_ANGAN</name>
<gene>
    <name evidence="1" type="ORF">ANANG_G00070950</name>
</gene>
<reference evidence="1" key="1">
    <citation type="submission" date="2021-01" db="EMBL/GenBank/DDBJ databases">
        <title>A chromosome-scale assembly of European eel, Anguilla anguilla.</title>
        <authorList>
            <person name="Henkel C."/>
            <person name="Jong-Raadsen S.A."/>
            <person name="Dufour S."/>
            <person name="Weltzien F.-A."/>
            <person name="Palstra A.P."/>
            <person name="Pelster B."/>
            <person name="Spaink H.P."/>
            <person name="Van Den Thillart G.E."/>
            <person name="Jansen H."/>
            <person name="Zahm M."/>
            <person name="Klopp C."/>
            <person name="Cedric C."/>
            <person name="Louis A."/>
            <person name="Berthelot C."/>
            <person name="Parey E."/>
            <person name="Roest Crollius H."/>
            <person name="Montfort J."/>
            <person name="Robinson-Rechavi M."/>
            <person name="Bucao C."/>
            <person name="Bouchez O."/>
            <person name="Gislard M."/>
            <person name="Lluch J."/>
            <person name="Milhes M."/>
            <person name="Lampietro C."/>
            <person name="Lopez Roques C."/>
            <person name="Donnadieu C."/>
            <person name="Braasch I."/>
            <person name="Desvignes T."/>
            <person name="Postlethwait J."/>
            <person name="Bobe J."/>
            <person name="Guiguen Y."/>
            <person name="Dirks R."/>
        </authorList>
    </citation>
    <scope>NUCLEOTIDE SEQUENCE</scope>
    <source>
        <strain evidence="1">Tag_6206</strain>
        <tissue evidence="1">Liver</tissue>
    </source>
</reference>
<evidence type="ECO:0000313" key="2">
    <source>
        <dbReference type="Proteomes" id="UP001044222"/>
    </source>
</evidence>
<proteinExistence type="predicted"/>
<keyword evidence="2" id="KW-1185">Reference proteome</keyword>
<comment type="caution">
    <text evidence="1">The sequence shown here is derived from an EMBL/GenBank/DDBJ whole genome shotgun (WGS) entry which is preliminary data.</text>
</comment>